<dbReference type="InterPro" id="IPR007159">
    <property type="entry name" value="SpoVT-AbrB_dom"/>
</dbReference>
<dbReference type="Pfam" id="PF04014">
    <property type="entry name" value="MazE_antitoxin"/>
    <property type="match status" value="1"/>
</dbReference>
<evidence type="ECO:0000259" key="2">
    <source>
        <dbReference type="PROSITE" id="PS51740"/>
    </source>
</evidence>
<accession>B7K775</accession>
<feature type="domain" description="SpoVT-AbrB" evidence="2">
    <location>
        <begin position="7"/>
        <end position="50"/>
    </location>
</feature>
<dbReference type="OrthoDB" id="9795766at2"/>
<dbReference type="EMBL" id="CP001291">
    <property type="protein sequence ID" value="ACK69643.1"/>
    <property type="molecule type" value="Genomic_DNA"/>
</dbReference>
<dbReference type="SMART" id="SM00966">
    <property type="entry name" value="SpoVT_AbrB"/>
    <property type="match status" value="1"/>
</dbReference>
<dbReference type="KEGG" id="cyc:PCC7424_1193"/>
<dbReference type="PROSITE" id="PS51740">
    <property type="entry name" value="SPOVT_ABRB"/>
    <property type="match status" value="1"/>
</dbReference>
<dbReference type="Gene3D" id="2.10.260.10">
    <property type="match status" value="1"/>
</dbReference>
<evidence type="ECO:0000313" key="3">
    <source>
        <dbReference type="EMBL" id="ACK69643.1"/>
    </source>
</evidence>
<name>B7K775_GLOC7</name>
<dbReference type="GO" id="GO:0003677">
    <property type="term" value="F:DNA binding"/>
    <property type="evidence" value="ECO:0007669"/>
    <property type="project" value="UniProtKB-UniRule"/>
</dbReference>
<dbReference type="Proteomes" id="UP000002384">
    <property type="component" value="Chromosome"/>
</dbReference>
<protein>
    <submittedName>
        <fullName evidence="3">Transcriptional regulator/antitoxin, MazE</fullName>
    </submittedName>
</protein>
<dbReference type="SUPFAM" id="SSF89447">
    <property type="entry name" value="AbrB/MazE/MraZ-like"/>
    <property type="match status" value="1"/>
</dbReference>
<organism evidence="3 4">
    <name type="scientific">Gloeothece citriformis (strain PCC 7424)</name>
    <name type="common">Cyanothece sp. (strain PCC 7424)</name>
    <dbReference type="NCBI Taxonomy" id="65393"/>
    <lineage>
        <taxon>Bacteria</taxon>
        <taxon>Bacillati</taxon>
        <taxon>Cyanobacteriota</taxon>
        <taxon>Cyanophyceae</taxon>
        <taxon>Oscillatoriophycideae</taxon>
        <taxon>Chroococcales</taxon>
        <taxon>Aphanothecaceae</taxon>
        <taxon>Gloeothece</taxon>
        <taxon>Gloeothece citriformis</taxon>
    </lineage>
</organism>
<evidence type="ECO:0000256" key="1">
    <source>
        <dbReference type="PROSITE-ProRule" id="PRU01076"/>
    </source>
</evidence>
<dbReference type="AlphaFoldDB" id="B7K775"/>
<keyword evidence="4" id="KW-1185">Reference proteome</keyword>
<reference evidence="4" key="1">
    <citation type="journal article" date="2011" name="MBio">
        <title>Novel metabolic attributes of the genus Cyanothece, comprising a group of unicellular nitrogen-fixing Cyanobacteria.</title>
        <authorList>
            <person name="Bandyopadhyay A."/>
            <person name="Elvitigala T."/>
            <person name="Welsh E."/>
            <person name="Stockel J."/>
            <person name="Liberton M."/>
            <person name="Min H."/>
            <person name="Sherman L.A."/>
            <person name="Pakrasi H.B."/>
        </authorList>
    </citation>
    <scope>NUCLEOTIDE SEQUENCE [LARGE SCALE GENOMIC DNA]</scope>
    <source>
        <strain evidence="4">PCC 7424</strain>
    </source>
</reference>
<dbReference type="HOGENOM" id="CLU_150554_3_0_3"/>
<dbReference type="STRING" id="65393.PCC7424_1193"/>
<dbReference type="InterPro" id="IPR037914">
    <property type="entry name" value="SpoVT-AbrB_sf"/>
</dbReference>
<dbReference type="RefSeq" id="WP_012598589.1">
    <property type="nucleotide sequence ID" value="NC_011729.1"/>
</dbReference>
<dbReference type="eggNOG" id="COG2336">
    <property type="taxonomic scope" value="Bacteria"/>
</dbReference>
<keyword evidence="1" id="KW-0238">DNA-binding</keyword>
<evidence type="ECO:0000313" key="4">
    <source>
        <dbReference type="Proteomes" id="UP000002384"/>
    </source>
</evidence>
<gene>
    <name evidence="3" type="ordered locus">PCC7424_1193</name>
</gene>
<sequence>MSTAIRTKIIKIGNSQGIRIPKPLLEQSGIDSEVEIEVQNDYLIVRAVKRSRIGWDEAFAKMAQRGDDALLDEVSTTTWDHREWEW</sequence>
<proteinExistence type="predicted"/>